<evidence type="ECO:0000313" key="2">
    <source>
        <dbReference type="Proteomes" id="UP000790377"/>
    </source>
</evidence>
<protein>
    <submittedName>
        <fullName evidence="1">Uncharacterized protein</fullName>
    </submittedName>
</protein>
<organism evidence="1 2">
    <name type="scientific">Hygrophoropsis aurantiaca</name>
    <dbReference type="NCBI Taxonomy" id="72124"/>
    <lineage>
        <taxon>Eukaryota</taxon>
        <taxon>Fungi</taxon>
        <taxon>Dikarya</taxon>
        <taxon>Basidiomycota</taxon>
        <taxon>Agaricomycotina</taxon>
        <taxon>Agaricomycetes</taxon>
        <taxon>Agaricomycetidae</taxon>
        <taxon>Boletales</taxon>
        <taxon>Coniophorineae</taxon>
        <taxon>Hygrophoropsidaceae</taxon>
        <taxon>Hygrophoropsis</taxon>
    </lineage>
</organism>
<proteinExistence type="predicted"/>
<dbReference type="EMBL" id="MU267592">
    <property type="protein sequence ID" value="KAH7916244.1"/>
    <property type="molecule type" value="Genomic_DNA"/>
</dbReference>
<evidence type="ECO:0000313" key="1">
    <source>
        <dbReference type="EMBL" id="KAH7916244.1"/>
    </source>
</evidence>
<dbReference type="Proteomes" id="UP000790377">
    <property type="component" value="Unassembled WGS sequence"/>
</dbReference>
<accession>A0ACB8ASN6</accession>
<reference evidence="1" key="1">
    <citation type="journal article" date="2021" name="New Phytol.">
        <title>Evolutionary innovations through gain and loss of genes in the ectomycorrhizal Boletales.</title>
        <authorList>
            <person name="Wu G."/>
            <person name="Miyauchi S."/>
            <person name="Morin E."/>
            <person name="Kuo A."/>
            <person name="Drula E."/>
            <person name="Varga T."/>
            <person name="Kohler A."/>
            <person name="Feng B."/>
            <person name="Cao Y."/>
            <person name="Lipzen A."/>
            <person name="Daum C."/>
            <person name="Hundley H."/>
            <person name="Pangilinan J."/>
            <person name="Johnson J."/>
            <person name="Barry K."/>
            <person name="LaButti K."/>
            <person name="Ng V."/>
            <person name="Ahrendt S."/>
            <person name="Min B."/>
            <person name="Choi I.G."/>
            <person name="Park H."/>
            <person name="Plett J.M."/>
            <person name="Magnuson J."/>
            <person name="Spatafora J.W."/>
            <person name="Nagy L.G."/>
            <person name="Henrissat B."/>
            <person name="Grigoriev I.V."/>
            <person name="Yang Z.L."/>
            <person name="Xu J."/>
            <person name="Martin F.M."/>
        </authorList>
    </citation>
    <scope>NUCLEOTIDE SEQUENCE</scope>
    <source>
        <strain evidence="1">ATCC 28755</strain>
    </source>
</reference>
<sequence length="184" mass="19796">MYVHRLVYDRTRFRLQKVCALPFMLSNSFTRFYNVLLFGQLYNTANVTVCLACATTMVNPARPAIPLQGQLHATAAGLPSNAHLNYRGHSSLVGPGGVAGFGALSLADHRDGASTASRAGDEDIVIAGGPIPANTSAGNKKAGGRGKILQRGRALLFPSLIAMMVILFCLPRKREVGHVKWHKK</sequence>
<comment type="caution">
    <text evidence="1">The sequence shown here is derived from an EMBL/GenBank/DDBJ whole genome shotgun (WGS) entry which is preliminary data.</text>
</comment>
<name>A0ACB8ASN6_9AGAM</name>
<gene>
    <name evidence="1" type="ORF">BJ138DRAFT_594395</name>
</gene>
<keyword evidence="2" id="KW-1185">Reference proteome</keyword>